<dbReference type="Proteomes" id="UP000441333">
    <property type="component" value="Unassembled WGS sequence"/>
</dbReference>
<keyword evidence="4" id="KW-1185">Reference proteome</keyword>
<keyword evidence="1" id="KW-0560">Oxidoreductase</keyword>
<proteinExistence type="predicted"/>
<comment type="caution">
    <text evidence="3">The sequence shown here is derived from an EMBL/GenBank/DDBJ whole genome shotgun (WGS) entry which is preliminary data.</text>
</comment>
<evidence type="ECO:0000259" key="2">
    <source>
        <dbReference type="Pfam" id="PF03807"/>
    </source>
</evidence>
<dbReference type="PANTHER" id="PTHR14239">
    <property type="entry name" value="DUDULIN-RELATED"/>
    <property type="match status" value="1"/>
</dbReference>
<dbReference type="AlphaFoldDB" id="A0A6N6MEK1"/>
<dbReference type="InterPro" id="IPR051267">
    <property type="entry name" value="STEAP_metalloreductase"/>
</dbReference>
<dbReference type="Pfam" id="PF03807">
    <property type="entry name" value="F420_oxidored"/>
    <property type="match status" value="1"/>
</dbReference>
<dbReference type="InterPro" id="IPR028939">
    <property type="entry name" value="P5C_Rdtase_cat_N"/>
</dbReference>
<dbReference type="RefSeq" id="WP_150939017.1">
    <property type="nucleotide sequence ID" value="NZ_WAAT01000044.1"/>
</dbReference>
<name>A0A6N6MEK1_9FLAO</name>
<evidence type="ECO:0000313" key="3">
    <source>
        <dbReference type="EMBL" id="KAB1067748.1"/>
    </source>
</evidence>
<dbReference type="Gene3D" id="3.40.50.720">
    <property type="entry name" value="NAD(P)-binding Rossmann-like Domain"/>
    <property type="match status" value="1"/>
</dbReference>
<evidence type="ECO:0000256" key="1">
    <source>
        <dbReference type="ARBA" id="ARBA00023002"/>
    </source>
</evidence>
<protein>
    <submittedName>
        <fullName evidence="3">NADP oxidoreductase</fullName>
    </submittedName>
</protein>
<feature type="domain" description="Pyrroline-5-carboxylate reductase catalytic N-terminal" evidence="2">
    <location>
        <begin position="2"/>
        <end position="95"/>
    </location>
</feature>
<sequence length="214" mass="23660">MKIGIIGSGNLAGSLGKCWEQIGHEVLFGTENSDHLQSVLNAVGKKNAVVFSVNDVFEANADAYLLAMPFKSIEKLAERYAGTYEGKIIIDATNPDPDLDGAIADEVLKANYNASEYTAVKFSTAKIVKAFNTIAPEDLETETFRSHHQIAIPYAVQDAESKHVVEKLIQDIGFDAFYIGDLSHTNIMDPHQALYRKSLERPELKRLIESARIF</sequence>
<dbReference type="SUPFAM" id="SSF51735">
    <property type="entry name" value="NAD(P)-binding Rossmann-fold domains"/>
    <property type="match status" value="1"/>
</dbReference>
<dbReference type="EMBL" id="WAAT01000044">
    <property type="protein sequence ID" value="KAB1067748.1"/>
    <property type="molecule type" value="Genomic_DNA"/>
</dbReference>
<accession>A0A6N6MEK1</accession>
<gene>
    <name evidence="3" type="ORF">F6U93_09080</name>
</gene>
<evidence type="ECO:0000313" key="4">
    <source>
        <dbReference type="Proteomes" id="UP000441333"/>
    </source>
</evidence>
<dbReference type="GO" id="GO:0016491">
    <property type="term" value="F:oxidoreductase activity"/>
    <property type="evidence" value="ECO:0007669"/>
    <property type="project" value="UniProtKB-KW"/>
</dbReference>
<reference evidence="3 4" key="1">
    <citation type="submission" date="2019-09" db="EMBL/GenBank/DDBJ databases">
        <authorList>
            <person name="Cao W.R."/>
        </authorList>
    </citation>
    <scope>NUCLEOTIDE SEQUENCE [LARGE SCALE GENOMIC DNA]</scope>
    <source>
        <strain evidence="3 4">B1N29</strain>
    </source>
</reference>
<organism evidence="3 4">
    <name type="scientific">Pseudotamlana haliotis</name>
    <dbReference type="NCBI Taxonomy" id="2614804"/>
    <lineage>
        <taxon>Bacteria</taxon>
        <taxon>Pseudomonadati</taxon>
        <taxon>Bacteroidota</taxon>
        <taxon>Flavobacteriia</taxon>
        <taxon>Flavobacteriales</taxon>
        <taxon>Flavobacteriaceae</taxon>
        <taxon>Pseudotamlana</taxon>
    </lineage>
</organism>
<dbReference type="InterPro" id="IPR036291">
    <property type="entry name" value="NAD(P)-bd_dom_sf"/>
</dbReference>